<dbReference type="GO" id="GO:0003723">
    <property type="term" value="F:RNA binding"/>
    <property type="evidence" value="ECO:0007669"/>
    <property type="project" value="UniProtKB-KW"/>
</dbReference>
<dbReference type="Pfam" id="PF00096">
    <property type="entry name" value="zf-C2H2"/>
    <property type="match status" value="5"/>
</dbReference>
<dbReference type="Pfam" id="PF22110">
    <property type="entry name" value="TFIIIA_zf-C2H2"/>
    <property type="match status" value="1"/>
</dbReference>
<dbReference type="GO" id="GO:0006357">
    <property type="term" value="P:regulation of transcription by RNA polymerase II"/>
    <property type="evidence" value="ECO:0007669"/>
    <property type="project" value="TreeGrafter"/>
</dbReference>
<evidence type="ECO:0000256" key="2">
    <source>
        <dbReference type="ARBA" id="ARBA00022723"/>
    </source>
</evidence>
<evidence type="ECO:0000313" key="14">
    <source>
        <dbReference type="Proteomes" id="UP001142055"/>
    </source>
</evidence>
<keyword evidence="7" id="KW-0805">Transcription regulation</keyword>
<dbReference type="OMA" id="EASHEPN"/>
<organism evidence="13 14">
    <name type="scientific">Blomia tropicalis</name>
    <name type="common">Mite</name>
    <dbReference type="NCBI Taxonomy" id="40697"/>
    <lineage>
        <taxon>Eukaryota</taxon>
        <taxon>Metazoa</taxon>
        <taxon>Ecdysozoa</taxon>
        <taxon>Arthropoda</taxon>
        <taxon>Chelicerata</taxon>
        <taxon>Arachnida</taxon>
        <taxon>Acari</taxon>
        <taxon>Acariformes</taxon>
        <taxon>Sarcoptiformes</taxon>
        <taxon>Astigmata</taxon>
        <taxon>Glycyphagoidea</taxon>
        <taxon>Echimyopodidae</taxon>
        <taxon>Blomia</taxon>
    </lineage>
</organism>
<keyword evidence="8" id="KW-0804">Transcription</keyword>
<dbReference type="AlphaFoldDB" id="A0A9Q0RNA8"/>
<dbReference type="GO" id="GO:0008270">
    <property type="term" value="F:zinc ion binding"/>
    <property type="evidence" value="ECO:0007669"/>
    <property type="project" value="UniProtKB-KW"/>
</dbReference>
<evidence type="ECO:0000256" key="3">
    <source>
        <dbReference type="ARBA" id="ARBA00022737"/>
    </source>
</evidence>
<dbReference type="SUPFAM" id="SSF57667">
    <property type="entry name" value="beta-beta-alpha zinc fingers"/>
    <property type="match status" value="3"/>
</dbReference>
<dbReference type="EMBL" id="JAPWDV010000002">
    <property type="protein sequence ID" value="KAJ6220360.1"/>
    <property type="molecule type" value="Genomic_DNA"/>
</dbReference>
<dbReference type="PROSITE" id="PS50157">
    <property type="entry name" value="ZINC_FINGER_C2H2_2"/>
    <property type="match status" value="6"/>
</dbReference>
<keyword evidence="6" id="KW-0694">RNA-binding</keyword>
<evidence type="ECO:0000256" key="4">
    <source>
        <dbReference type="ARBA" id="ARBA00022771"/>
    </source>
</evidence>
<feature type="compositionally biased region" description="Polar residues" evidence="11">
    <location>
        <begin position="50"/>
        <end position="60"/>
    </location>
</feature>
<evidence type="ECO:0000256" key="6">
    <source>
        <dbReference type="ARBA" id="ARBA00022884"/>
    </source>
</evidence>
<comment type="subcellular location">
    <subcellularLocation>
        <location evidence="1">Nucleus</location>
    </subcellularLocation>
</comment>
<keyword evidence="9" id="KW-0539">Nucleus</keyword>
<keyword evidence="2" id="KW-0479">Metal-binding</keyword>
<protein>
    <recommendedName>
        <fullName evidence="12">C2H2-type domain-containing protein</fullName>
    </recommendedName>
</protein>
<evidence type="ECO:0000313" key="13">
    <source>
        <dbReference type="EMBL" id="KAJ6220360.1"/>
    </source>
</evidence>
<evidence type="ECO:0000256" key="5">
    <source>
        <dbReference type="ARBA" id="ARBA00022833"/>
    </source>
</evidence>
<dbReference type="InterPro" id="IPR036236">
    <property type="entry name" value="Znf_C2H2_sf"/>
</dbReference>
<dbReference type="Proteomes" id="UP001142055">
    <property type="component" value="Chromosome 2"/>
</dbReference>
<keyword evidence="5" id="KW-0862">Zinc</keyword>
<reference evidence="13" key="1">
    <citation type="submission" date="2022-12" db="EMBL/GenBank/DDBJ databases">
        <title>Genome assemblies of Blomia tropicalis.</title>
        <authorList>
            <person name="Cui Y."/>
        </authorList>
    </citation>
    <scope>NUCLEOTIDE SEQUENCE</scope>
    <source>
        <tissue evidence="13">Adult mites</tissue>
    </source>
</reference>
<evidence type="ECO:0000256" key="10">
    <source>
        <dbReference type="PROSITE-ProRule" id="PRU00042"/>
    </source>
</evidence>
<feature type="domain" description="C2H2-type" evidence="12">
    <location>
        <begin position="247"/>
        <end position="275"/>
    </location>
</feature>
<evidence type="ECO:0000256" key="11">
    <source>
        <dbReference type="SAM" id="MobiDB-lite"/>
    </source>
</evidence>
<feature type="compositionally biased region" description="Acidic residues" evidence="11">
    <location>
        <begin position="61"/>
        <end position="72"/>
    </location>
</feature>
<dbReference type="GO" id="GO:0005634">
    <property type="term" value="C:nucleus"/>
    <property type="evidence" value="ECO:0007669"/>
    <property type="project" value="UniProtKB-SubCell"/>
</dbReference>
<dbReference type="Gene3D" id="3.30.160.60">
    <property type="entry name" value="Classic Zinc Finger"/>
    <property type="match status" value="5"/>
</dbReference>
<accession>A0A9Q0RNA8</accession>
<proteinExistence type="predicted"/>
<feature type="compositionally biased region" description="Basic and acidic residues" evidence="11">
    <location>
        <begin position="18"/>
        <end position="49"/>
    </location>
</feature>
<feature type="domain" description="C2H2-type" evidence="12">
    <location>
        <begin position="192"/>
        <end position="219"/>
    </location>
</feature>
<feature type="domain" description="C2H2-type" evidence="12">
    <location>
        <begin position="308"/>
        <end position="337"/>
    </location>
</feature>
<keyword evidence="3" id="KW-0677">Repeat</keyword>
<feature type="domain" description="C2H2-type" evidence="12">
    <location>
        <begin position="278"/>
        <end position="308"/>
    </location>
</feature>
<keyword evidence="14" id="KW-1185">Reference proteome</keyword>
<gene>
    <name evidence="13" type="ORF">RDWZM_006172</name>
</gene>
<sequence length="410" mass="48248">MSETILSSFTARDPNEEEIQRSYSKDFNEVSHTNYEKNLTEANETKTLRSSDNTYNSDPNETGDSEDEDIEERETNQSEKKKKSKTASKTVEKRCYCPYDGCTSSFTRPYRLKTHIDVNHSFILRFKCPEENCSREFASKAYLDKHLKRHTKPKITVKKEKKFTCNECSISFRRKNQLRVHRSELHNEPLPYICDNCSKTFPAKHLLVRHSKIHEQKNYPCPHPGCGFQIDKWSLYRKHIAECHSKIECKTCGKRFKRIENLTLHERTKHSTENVSIYVCDRPGCTKAYTRKNNLLMHQRLSHDDPKYSCQNCSKAYRHKKSLNNHLKKWCNKEPKPPIVTKVEKTLKREIRYVQSVINEKQFDKEDELAFELVDKICRKQKLVNDNECDNGPTCDNVISFQMLSQSNLI</sequence>
<dbReference type="InterPro" id="IPR013087">
    <property type="entry name" value="Znf_C2H2_type"/>
</dbReference>
<evidence type="ECO:0000256" key="9">
    <source>
        <dbReference type="ARBA" id="ARBA00023242"/>
    </source>
</evidence>
<evidence type="ECO:0000256" key="7">
    <source>
        <dbReference type="ARBA" id="ARBA00023015"/>
    </source>
</evidence>
<evidence type="ECO:0000259" key="12">
    <source>
        <dbReference type="PROSITE" id="PS50157"/>
    </source>
</evidence>
<name>A0A9Q0RNA8_BLOTA</name>
<dbReference type="InterPro" id="IPR054599">
    <property type="entry name" value="TFIIIA_Zfn-C2H2"/>
</dbReference>
<dbReference type="InterPro" id="IPR051061">
    <property type="entry name" value="Zinc_finger_trans_reg"/>
</dbReference>
<keyword evidence="4 10" id="KW-0863">Zinc-finger</keyword>
<evidence type="ECO:0000256" key="8">
    <source>
        <dbReference type="ARBA" id="ARBA00023163"/>
    </source>
</evidence>
<dbReference type="PANTHER" id="PTHR46179:SF13">
    <property type="entry name" value="C2H2-TYPE DOMAIN-CONTAINING PROTEIN"/>
    <property type="match status" value="1"/>
</dbReference>
<dbReference type="SMART" id="SM00355">
    <property type="entry name" value="ZnF_C2H2"/>
    <property type="match status" value="8"/>
</dbReference>
<evidence type="ECO:0000256" key="1">
    <source>
        <dbReference type="ARBA" id="ARBA00004123"/>
    </source>
</evidence>
<feature type="domain" description="C2H2-type" evidence="12">
    <location>
        <begin position="163"/>
        <end position="191"/>
    </location>
</feature>
<feature type="compositionally biased region" description="Polar residues" evidence="11">
    <location>
        <begin position="1"/>
        <end position="10"/>
    </location>
</feature>
<comment type="caution">
    <text evidence="13">The sequence shown here is derived from an EMBL/GenBank/DDBJ whole genome shotgun (WGS) entry which is preliminary data.</text>
</comment>
<dbReference type="PROSITE" id="PS00028">
    <property type="entry name" value="ZINC_FINGER_C2H2_1"/>
    <property type="match status" value="5"/>
</dbReference>
<feature type="region of interest" description="Disordered" evidence="11">
    <location>
        <begin position="1"/>
        <end position="85"/>
    </location>
</feature>
<dbReference type="PANTHER" id="PTHR46179">
    <property type="entry name" value="ZINC FINGER PROTEIN"/>
    <property type="match status" value="1"/>
</dbReference>
<feature type="domain" description="C2H2-type" evidence="12">
    <location>
        <begin position="126"/>
        <end position="155"/>
    </location>
</feature>